<feature type="domain" description="Multidrug resistance protein MdtA-like C-terminal permuted SH3" evidence="7">
    <location>
        <begin position="309"/>
        <end position="370"/>
    </location>
</feature>
<protein>
    <submittedName>
        <fullName evidence="8">Efflux RND transporter periplasmic adaptor subunit</fullName>
    </submittedName>
</protein>
<dbReference type="Pfam" id="PF25917">
    <property type="entry name" value="BSH_RND"/>
    <property type="match status" value="1"/>
</dbReference>
<feature type="domain" description="Multidrug resistance protein MdtA-like alpha-helical hairpin" evidence="4">
    <location>
        <begin position="107"/>
        <end position="176"/>
    </location>
</feature>
<dbReference type="InterPro" id="IPR006143">
    <property type="entry name" value="RND_pump_MFP"/>
</dbReference>
<dbReference type="PROSITE" id="PS51257">
    <property type="entry name" value="PROKAR_LIPOPROTEIN"/>
    <property type="match status" value="1"/>
</dbReference>
<evidence type="ECO:0000259" key="6">
    <source>
        <dbReference type="Pfam" id="PF25944"/>
    </source>
</evidence>
<keyword evidence="9" id="KW-1185">Reference proteome</keyword>
<dbReference type="AlphaFoldDB" id="A0A8A4TFM1"/>
<gene>
    <name evidence="8" type="ORF">J3U87_22870</name>
</gene>
<evidence type="ECO:0000259" key="5">
    <source>
        <dbReference type="Pfam" id="PF25917"/>
    </source>
</evidence>
<comment type="similarity">
    <text evidence="2">Belongs to the membrane fusion protein (MFP) (TC 8.A.1) family.</text>
</comment>
<evidence type="ECO:0000313" key="9">
    <source>
        <dbReference type="Proteomes" id="UP000663929"/>
    </source>
</evidence>
<dbReference type="Gene3D" id="1.10.287.470">
    <property type="entry name" value="Helix hairpin bin"/>
    <property type="match status" value="1"/>
</dbReference>
<feature type="domain" description="Multidrug resistance protein MdtA-like barrel-sandwich hybrid" evidence="5">
    <location>
        <begin position="67"/>
        <end position="208"/>
    </location>
</feature>
<dbReference type="InterPro" id="IPR058625">
    <property type="entry name" value="MdtA-like_BSH"/>
</dbReference>
<evidence type="ECO:0000256" key="1">
    <source>
        <dbReference type="ARBA" id="ARBA00004196"/>
    </source>
</evidence>
<comment type="subcellular location">
    <subcellularLocation>
        <location evidence="1">Cell envelope</location>
    </subcellularLocation>
</comment>
<evidence type="ECO:0000256" key="2">
    <source>
        <dbReference type="ARBA" id="ARBA00009477"/>
    </source>
</evidence>
<dbReference type="InterPro" id="IPR058626">
    <property type="entry name" value="MdtA-like_b-barrel"/>
</dbReference>
<dbReference type="PANTHER" id="PTHR30158:SF10">
    <property type="entry name" value="CATION EFFLUX PUMP"/>
    <property type="match status" value="1"/>
</dbReference>
<dbReference type="Pfam" id="PF25944">
    <property type="entry name" value="Beta-barrel_RND"/>
    <property type="match status" value="1"/>
</dbReference>
<dbReference type="NCBIfam" id="TIGR01730">
    <property type="entry name" value="RND_mfp"/>
    <property type="match status" value="1"/>
</dbReference>
<evidence type="ECO:0000259" key="4">
    <source>
        <dbReference type="Pfam" id="PF25876"/>
    </source>
</evidence>
<sequence length="400" mass="43416">MFSSSTRFFPIAALLAVAVFTSSCGTGQEAQAQAPAFPPAVVAIAEPMVKEIVTWDEFTGRFQPVDRVEIRARVSGYLEEIRFEDGEIVEKGDVLFIIDQRPFRIALAQAQADLDQARSQVTLAEKEYERVAGLRKSRAVSAEELDRRTQELAVARARVTALAAGVEDAELNLSFTEVRAPISGRVSERKVTLGNLISGGSAGSTLLTTVVSLDPIYFYIEASEGDLLKYARVDPMGVGPGVRQRRTPIHVQLMDEADFGHRGHIDFIDNEIDPSTGTVTVRGVFQNPNHLLKAGLFGRARLVGSAPFQAVMVPDTAIVTSLGRKVVYTLNQEQIVTPRPVELGTLYEGDLRVIRAGLEPGEKIIVTGLAKIRPGMPVQPEEKTIEELRQQAGAGPAPGS</sequence>
<keyword evidence="3" id="KW-0732">Signal</keyword>
<feature type="chain" id="PRO_5035167441" evidence="3">
    <location>
        <begin position="26"/>
        <end position="400"/>
    </location>
</feature>
<dbReference type="Gene3D" id="2.40.420.20">
    <property type="match status" value="1"/>
</dbReference>
<accession>A0A8A4TFM1</accession>
<feature type="domain" description="Multidrug resistance protein MdtA-like beta-barrel" evidence="6">
    <location>
        <begin position="238"/>
        <end position="302"/>
    </location>
</feature>
<dbReference type="RefSeq" id="WP_237378084.1">
    <property type="nucleotide sequence ID" value="NZ_CP071793.1"/>
</dbReference>
<evidence type="ECO:0000256" key="3">
    <source>
        <dbReference type="SAM" id="SignalP"/>
    </source>
</evidence>
<dbReference type="Pfam" id="PF25967">
    <property type="entry name" value="RND-MFP_C"/>
    <property type="match status" value="1"/>
</dbReference>
<dbReference type="KEGG" id="scor:J3U87_22870"/>
<name>A0A8A4TFM1_SULCO</name>
<dbReference type="GO" id="GO:0030313">
    <property type="term" value="C:cell envelope"/>
    <property type="evidence" value="ECO:0007669"/>
    <property type="project" value="UniProtKB-SubCell"/>
</dbReference>
<dbReference type="PRINTS" id="PR01490">
    <property type="entry name" value="RTXTOXIND"/>
</dbReference>
<evidence type="ECO:0000313" key="8">
    <source>
        <dbReference type="EMBL" id="QTD48433.1"/>
    </source>
</evidence>
<reference evidence="8" key="1">
    <citation type="submission" date="2021-03" db="EMBL/GenBank/DDBJ databases">
        <title>Acanthopleuribacteraceae sp. M133.</title>
        <authorList>
            <person name="Wang G."/>
        </authorList>
    </citation>
    <scope>NUCLEOTIDE SEQUENCE</scope>
    <source>
        <strain evidence="8">M133</strain>
    </source>
</reference>
<dbReference type="PANTHER" id="PTHR30158">
    <property type="entry name" value="ACRA/E-RELATED COMPONENT OF DRUG EFFLUX TRANSPORTER"/>
    <property type="match status" value="1"/>
</dbReference>
<dbReference type="GO" id="GO:0022857">
    <property type="term" value="F:transmembrane transporter activity"/>
    <property type="evidence" value="ECO:0007669"/>
    <property type="project" value="InterPro"/>
</dbReference>
<dbReference type="InterPro" id="IPR058624">
    <property type="entry name" value="MdtA-like_HH"/>
</dbReference>
<evidence type="ECO:0000259" key="7">
    <source>
        <dbReference type="Pfam" id="PF25967"/>
    </source>
</evidence>
<dbReference type="Pfam" id="PF25876">
    <property type="entry name" value="HH_MFP_RND"/>
    <property type="match status" value="1"/>
</dbReference>
<proteinExistence type="inferred from homology"/>
<organism evidence="8 9">
    <name type="scientific">Sulfidibacter corallicola</name>
    <dbReference type="NCBI Taxonomy" id="2818388"/>
    <lineage>
        <taxon>Bacteria</taxon>
        <taxon>Pseudomonadati</taxon>
        <taxon>Acidobacteriota</taxon>
        <taxon>Holophagae</taxon>
        <taxon>Acanthopleuribacterales</taxon>
        <taxon>Acanthopleuribacteraceae</taxon>
        <taxon>Sulfidibacter</taxon>
    </lineage>
</organism>
<dbReference type="GO" id="GO:0005886">
    <property type="term" value="C:plasma membrane"/>
    <property type="evidence" value="ECO:0007669"/>
    <property type="project" value="TreeGrafter"/>
</dbReference>
<dbReference type="Gene3D" id="2.40.50.100">
    <property type="match status" value="1"/>
</dbReference>
<feature type="signal peptide" evidence="3">
    <location>
        <begin position="1"/>
        <end position="25"/>
    </location>
</feature>
<dbReference type="InterPro" id="IPR058627">
    <property type="entry name" value="MdtA-like_C"/>
</dbReference>
<dbReference type="SUPFAM" id="SSF111369">
    <property type="entry name" value="HlyD-like secretion proteins"/>
    <property type="match status" value="1"/>
</dbReference>
<dbReference type="EMBL" id="CP071793">
    <property type="protein sequence ID" value="QTD48433.1"/>
    <property type="molecule type" value="Genomic_DNA"/>
</dbReference>
<dbReference type="GO" id="GO:0046677">
    <property type="term" value="P:response to antibiotic"/>
    <property type="evidence" value="ECO:0007669"/>
    <property type="project" value="TreeGrafter"/>
</dbReference>
<dbReference type="Proteomes" id="UP000663929">
    <property type="component" value="Chromosome"/>
</dbReference>
<dbReference type="Gene3D" id="2.40.30.170">
    <property type="match status" value="1"/>
</dbReference>